<evidence type="ECO:0000313" key="2">
    <source>
        <dbReference type="Proteomes" id="UP000184267"/>
    </source>
</evidence>
<name>A0A1M2VVB4_TRAPU</name>
<dbReference type="AlphaFoldDB" id="A0A1M2VVB4"/>
<accession>A0A1M2VVB4</accession>
<reference evidence="1 2" key="1">
    <citation type="submission" date="2016-10" db="EMBL/GenBank/DDBJ databases">
        <title>Genome sequence of the basidiomycete white-rot fungus Trametes pubescens.</title>
        <authorList>
            <person name="Makela M.R."/>
            <person name="Granchi Z."/>
            <person name="Peng M."/>
            <person name="De Vries R.P."/>
            <person name="Grigoriev I."/>
            <person name="Riley R."/>
            <person name="Hilden K."/>
        </authorList>
    </citation>
    <scope>NUCLEOTIDE SEQUENCE [LARGE SCALE GENOMIC DNA]</scope>
    <source>
        <strain evidence="1 2">FBCC735</strain>
    </source>
</reference>
<dbReference type="Proteomes" id="UP000184267">
    <property type="component" value="Unassembled WGS sequence"/>
</dbReference>
<evidence type="ECO:0008006" key="3">
    <source>
        <dbReference type="Google" id="ProtNLM"/>
    </source>
</evidence>
<dbReference type="OMA" id="EHVELWS"/>
<dbReference type="OrthoDB" id="2745919at2759"/>
<protein>
    <recommendedName>
        <fullName evidence="3">F-box domain-containing protein</fullName>
    </recommendedName>
</protein>
<evidence type="ECO:0000313" key="1">
    <source>
        <dbReference type="EMBL" id="OJT11472.1"/>
    </source>
</evidence>
<gene>
    <name evidence="1" type="ORF">TRAPUB_12024</name>
</gene>
<dbReference type="EMBL" id="MNAD01000635">
    <property type="protein sequence ID" value="OJT11472.1"/>
    <property type="molecule type" value="Genomic_DNA"/>
</dbReference>
<dbReference type="InterPro" id="IPR032675">
    <property type="entry name" value="LRR_dom_sf"/>
</dbReference>
<comment type="caution">
    <text evidence="1">The sequence shown here is derived from an EMBL/GenBank/DDBJ whole genome shotgun (WGS) entry which is preliminary data.</text>
</comment>
<organism evidence="1 2">
    <name type="scientific">Trametes pubescens</name>
    <name type="common">White-rot fungus</name>
    <dbReference type="NCBI Taxonomy" id="154538"/>
    <lineage>
        <taxon>Eukaryota</taxon>
        <taxon>Fungi</taxon>
        <taxon>Dikarya</taxon>
        <taxon>Basidiomycota</taxon>
        <taxon>Agaricomycotina</taxon>
        <taxon>Agaricomycetes</taxon>
        <taxon>Polyporales</taxon>
        <taxon>Polyporaceae</taxon>
        <taxon>Trametes</taxon>
    </lineage>
</organism>
<sequence>MQLLDLNVDVLLHISRFQTRTDISRLTRTCRSLHEILAPTILKGLVILTGLNLASFSQFMHLDSTGRRTGRDLFPFLRTLRLYLLPDFSRSISLGESIQAFTDILKHCTHLASLALYHPSIAFTSAQLRLALSAPLPDLQDIALEGITIDCWDALADVASPLRTVNLTMSTYTGEDIAHANPLPLLQFHRSTLTTLTLTRVSLGDVAVPFPSVRRLTIFSFTLADNETGWVGPLVRLFPGVEHVELWSLHARDGSSLARRLDPRDSTALLIAGDWRTRARVWQAQHGTWANGLRFLRMHSVMELYCLGLSCRIERLDLHILSPSETITTGALADHRPRCLRFQILSPSDMDQAVPVLLRTVAQTSSVTHLMIEFGDDLLQYSDLGNLLARIAALLCNIVVSHLVLHISTNRFSQREQLFGAVGSDSPRAGGAPEVLQIFAQDNRALQRVFVSYERGDVRAWEAFRATGESITRWTEMGQFRARELISSEGLVRYAD</sequence>
<dbReference type="Gene3D" id="3.80.10.10">
    <property type="entry name" value="Ribonuclease Inhibitor"/>
    <property type="match status" value="1"/>
</dbReference>
<proteinExistence type="predicted"/>
<keyword evidence="2" id="KW-1185">Reference proteome</keyword>